<organism evidence="2 3">
    <name type="scientific">Tothia fuscella</name>
    <dbReference type="NCBI Taxonomy" id="1048955"/>
    <lineage>
        <taxon>Eukaryota</taxon>
        <taxon>Fungi</taxon>
        <taxon>Dikarya</taxon>
        <taxon>Ascomycota</taxon>
        <taxon>Pezizomycotina</taxon>
        <taxon>Dothideomycetes</taxon>
        <taxon>Pleosporomycetidae</taxon>
        <taxon>Venturiales</taxon>
        <taxon>Cylindrosympodiaceae</taxon>
        <taxon>Tothia</taxon>
    </lineage>
</organism>
<dbReference type="SMART" id="SM00855">
    <property type="entry name" value="PGAM"/>
    <property type="match status" value="1"/>
</dbReference>
<dbReference type="Proteomes" id="UP000800235">
    <property type="component" value="Unassembled WGS sequence"/>
</dbReference>
<sequence>MVLETIYIIRHASRMHWSVNPHTVTYHASIPTPTSIPTDPALTSYGEKQAQQLGAHIPTLQPPISQVYSSPYYRCLQTLKPGVEALQARGYKNGVIVDNGFEEWYGETGDHREHPRPAKVEELAREHFQHMGLRCLERTVIKSSRFGEGMMQLHNRIAYALHRIIERADKEGEASILICTHAAAMIAIGRVLTGNMPEDTSVEDFHCYTASMSRYDRKDCAFEAPDNVGMWDPVKESLIPDVNWQGRGVMGGWDSVLNGDCSYLEGGKERGWHFQGDESFLTAVPDQEIICDGINAEEGAEEKDDAGGKSSRL</sequence>
<dbReference type="InterPro" id="IPR029033">
    <property type="entry name" value="His_PPase_superfam"/>
</dbReference>
<dbReference type="EMBL" id="MU007031">
    <property type="protein sequence ID" value="KAF2431607.1"/>
    <property type="molecule type" value="Genomic_DNA"/>
</dbReference>
<dbReference type="PROSITE" id="PS50206">
    <property type="entry name" value="RHODANESE_3"/>
    <property type="match status" value="1"/>
</dbReference>
<reference evidence="2" key="1">
    <citation type="journal article" date="2020" name="Stud. Mycol.">
        <title>101 Dothideomycetes genomes: a test case for predicting lifestyles and emergence of pathogens.</title>
        <authorList>
            <person name="Haridas S."/>
            <person name="Albert R."/>
            <person name="Binder M."/>
            <person name="Bloem J."/>
            <person name="Labutti K."/>
            <person name="Salamov A."/>
            <person name="Andreopoulos B."/>
            <person name="Baker S."/>
            <person name="Barry K."/>
            <person name="Bills G."/>
            <person name="Bluhm B."/>
            <person name="Cannon C."/>
            <person name="Castanera R."/>
            <person name="Culley D."/>
            <person name="Daum C."/>
            <person name="Ezra D."/>
            <person name="Gonzalez J."/>
            <person name="Henrissat B."/>
            <person name="Kuo A."/>
            <person name="Liang C."/>
            <person name="Lipzen A."/>
            <person name="Lutzoni F."/>
            <person name="Magnuson J."/>
            <person name="Mondo S."/>
            <person name="Nolan M."/>
            <person name="Ohm R."/>
            <person name="Pangilinan J."/>
            <person name="Park H.-J."/>
            <person name="Ramirez L."/>
            <person name="Alfaro M."/>
            <person name="Sun H."/>
            <person name="Tritt A."/>
            <person name="Yoshinaga Y."/>
            <person name="Zwiers L.-H."/>
            <person name="Turgeon B."/>
            <person name="Goodwin S."/>
            <person name="Spatafora J."/>
            <person name="Crous P."/>
            <person name="Grigoriev I."/>
        </authorList>
    </citation>
    <scope>NUCLEOTIDE SEQUENCE</scope>
    <source>
        <strain evidence="2">CBS 130266</strain>
    </source>
</reference>
<dbReference type="AlphaFoldDB" id="A0A9P4NTV6"/>
<gene>
    <name evidence="2" type="ORF">EJ08DRAFT_678349</name>
</gene>
<dbReference type="InterPro" id="IPR051710">
    <property type="entry name" value="Phosphatase_SH3-domain"/>
</dbReference>
<evidence type="ECO:0000313" key="3">
    <source>
        <dbReference type="Proteomes" id="UP000800235"/>
    </source>
</evidence>
<feature type="domain" description="Rhodanese" evidence="1">
    <location>
        <begin position="83"/>
        <end position="113"/>
    </location>
</feature>
<name>A0A9P4NTV6_9PEZI</name>
<protein>
    <submittedName>
        <fullName evidence="2">Phosphoglycerate mutase-like protein</fullName>
    </submittedName>
</protein>
<dbReference type="CDD" id="cd07067">
    <property type="entry name" value="HP_PGM_like"/>
    <property type="match status" value="1"/>
</dbReference>
<dbReference type="InterPro" id="IPR013078">
    <property type="entry name" value="His_Pase_superF_clade-1"/>
</dbReference>
<dbReference type="Pfam" id="PF00300">
    <property type="entry name" value="His_Phos_1"/>
    <property type="match status" value="1"/>
</dbReference>
<comment type="caution">
    <text evidence="2">The sequence shown here is derived from an EMBL/GenBank/DDBJ whole genome shotgun (WGS) entry which is preliminary data.</text>
</comment>
<dbReference type="PANTHER" id="PTHR16469:SF51">
    <property type="entry name" value="TRANSCRIPTION FACTOR TAU 55 KDA SUBUNIT"/>
    <property type="match status" value="1"/>
</dbReference>
<proteinExistence type="predicted"/>
<accession>A0A9P4NTV6</accession>
<keyword evidence="3" id="KW-1185">Reference proteome</keyword>
<evidence type="ECO:0000259" key="1">
    <source>
        <dbReference type="PROSITE" id="PS50206"/>
    </source>
</evidence>
<evidence type="ECO:0000313" key="2">
    <source>
        <dbReference type="EMBL" id="KAF2431607.1"/>
    </source>
</evidence>
<dbReference type="Gene3D" id="3.40.50.1240">
    <property type="entry name" value="Phosphoglycerate mutase-like"/>
    <property type="match status" value="1"/>
</dbReference>
<dbReference type="PANTHER" id="PTHR16469">
    <property type="entry name" value="UBIQUITIN-ASSOCIATED AND SH3 DOMAIN-CONTAINING BA-RELATED"/>
    <property type="match status" value="1"/>
</dbReference>
<dbReference type="SUPFAM" id="SSF53254">
    <property type="entry name" value="Phosphoglycerate mutase-like"/>
    <property type="match status" value="1"/>
</dbReference>
<dbReference type="InterPro" id="IPR001763">
    <property type="entry name" value="Rhodanese-like_dom"/>
</dbReference>
<dbReference type="OrthoDB" id="414418at2759"/>